<name>A0A9P4JGS6_9PLEO</name>
<evidence type="ECO:0000313" key="3">
    <source>
        <dbReference type="EMBL" id="KAF2198925.1"/>
    </source>
</evidence>
<dbReference type="Pfam" id="PF10395">
    <property type="entry name" value="Utp8_b_propeller"/>
    <property type="match status" value="1"/>
</dbReference>
<protein>
    <recommendedName>
        <fullName evidence="2">Utp8 beta-propeller domain-containing protein</fullName>
    </recommendedName>
</protein>
<organism evidence="3 4">
    <name type="scientific">Delitschia confertaspora ATCC 74209</name>
    <dbReference type="NCBI Taxonomy" id="1513339"/>
    <lineage>
        <taxon>Eukaryota</taxon>
        <taxon>Fungi</taxon>
        <taxon>Dikarya</taxon>
        <taxon>Ascomycota</taxon>
        <taxon>Pezizomycotina</taxon>
        <taxon>Dothideomycetes</taxon>
        <taxon>Pleosporomycetidae</taxon>
        <taxon>Pleosporales</taxon>
        <taxon>Delitschiaceae</taxon>
        <taxon>Delitschia</taxon>
    </lineage>
</organism>
<gene>
    <name evidence="3" type="ORF">GQ43DRAFT_482901</name>
</gene>
<sequence length="977" mass="106617">MSSSKEIEAPYILASLPKPVDSTNGRTQLAGVYSLSGSRKRKRTEVAVGTDGEGVFIYSVQNPQLVTSYAVPPQTYFTAAPCSLYRKGTSKRPSCRFTYAPIIQSIPGEKPQLICFTEELQKDNANTPVKTSFTIPDSAAKLVSIEIIPVAVNARMESDSHDVLAIFDNGRAICLSSRLEELRWDTSLRLLSSEEGSKSLGAFQIEHVTLTTAKATLRGLLKNRDDIAAILDPTLDGTSEILEIAPVLAVVFRRSNAKSSGHGMRILGLFQVQPRSSDIITSHDPPVKHLVSVQFPRSDSSVRSIASNHESSFSLHITNGRLHQLEDGVLTSYDFSETVPKVSSELELSGSDIKSFVRVSSDLVLAMSQNSCGIYDVKYNSVQAVLPLGAGIEAQNATKKRKQLEDGALNGEPGLLPNLGTFFAELGLAVGISNHELTGVQLVGGLARKRVKVDGSLLIDSIGKGIRSKELSSGITNQYSGTKPVNGYIVGPTSALQSESWKKRVSKLDKLVSKGKIFEFEELFARELNVQLVPTSVEDGESKTEEKPLTNGVGENNSPDQTLKTWQLPKIISDADRQRHRQQAIYALGKIFSWNSEAPVAEEEPRKGAHSPSSIRVEFLPPNVFQWLLLSGSLTKESIQRSLLEAFPERQARTGSLSDGDIVKAIVEFDPELYILSAVLNHSTFLPVGEVVQAIKLLIQSLNDRPKAEPTSGLLTNGVDVPEYAMDVDVAGELDAATHDLDHALAVLDNGVTIRNHTLRPALIRLHTFPATTITTTLRSSLSRPELEALIRLLQFELKNGGWTSPYDFADSESPDHDDSSEDPDDHAVAIIASLINCSLDAIGTGAWLATVGGSTLDETTEELIDDLYQETSLALNGFWEARFMRGLLSEFLRYAFKSSTSQKPSNRTLQNQGKPLLAGNTLEHDLPMLPLGGKVDLGVEKTKLGRSGRKEERSAREMGMLISKRVPKYSLERIVL</sequence>
<accession>A0A9P4JGS6</accession>
<evidence type="ECO:0000256" key="1">
    <source>
        <dbReference type="SAM" id="MobiDB-lite"/>
    </source>
</evidence>
<dbReference type="AlphaFoldDB" id="A0A9P4JGS6"/>
<comment type="caution">
    <text evidence="3">The sequence shown here is derived from an EMBL/GenBank/DDBJ whole genome shotgun (WGS) entry which is preliminary data.</text>
</comment>
<proteinExistence type="predicted"/>
<dbReference type="Proteomes" id="UP000799536">
    <property type="component" value="Unassembled WGS sequence"/>
</dbReference>
<feature type="domain" description="Utp8 beta-propeller" evidence="2">
    <location>
        <begin position="7"/>
        <end position="187"/>
    </location>
</feature>
<evidence type="ECO:0000313" key="4">
    <source>
        <dbReference type="Proteomes" id="UP000799536"/>
    </source>
</evidence>
<reference evidence="3" key="1">
    <citation type="journal article" date="2020" name="Stud. Mycol.">
        <title>101 Dothideomycetes genomes: a test case for predicting lifestyles and emergence of pathogens.</title>
        <authorList>
            <person name="Haridas S."/>
            <person name="Albert R."/>
            <person name="Binder M."/>
            <person name="Bloem J."/>
            <person name="Labutti K."/>
            <person name="Salamov A."/>
            <person name="Andreopoulos B."/>
            <person name="Baker S."/>
            <person name="Barry K."/>
            <person name="Bills G."/>
            <person name="Bluhm B."/>
            <person name="Cannon C."/>
            <person name="Castanera R."/>
            <person name="Culley D."/>
            <person name="Daum C."/>
            <person name="Ezra D."/>
            <person name="Gonzalez J."/>
            <person name="Henrissat B."/>
            <person name="Kuo A."/>
            <person name="Liang C."/>
            <person name="Lipzen A."/>
            <person name="Lutzoni F."/>
            <person name="Magnuson J."/>
            <person name="Mondo S."/>
            <person name="Nolan M."/>
            <person name="Ohm R."/>
            <person name="Pangilinan J."/>
            <person name="Park H.-J."/>
            <person name="Ramirez L."/>
            <person name="Alfaro M."/>
            <person name="Sun H."/>
            <person name="Tritt A."/>
            <person name="Yoshinaga Y."/>
            <person name="Zwiers L.-H."/>
            <person name="Turgeon B."/>
            <person name="Goodwin S."/>
            <person name="Spatafora J."/>
            <person name="Crous P."/>
            <person name="Grigoriev I."/>
        </authorList>
    </citation>
    <scope>NUCLEOTIDE SEQUENCE</scope>
    <source>
        <strain evidence="3">ATCC 74209</strain>
    </source>
</reference>
<dbReference type="EMBL" id="ML994108">
    <property type="protein sequence ID" value="KAF2198925.1"/>
    <property type="molecule type" value="Genomic_DNA"/>
</dbReference>
<keyword evidence="4" id="KW-1185">Reference proteome</keyword>
<dbReference type="InterPro" id="IPR018843">
    <property type="entry name" value="Utp8_b-prop"/>
</dbReference>
<dbReference type="OrthoDB" id="5330858at2759"/>
<evidence type="ECO:0000259" key="2">
    <source>
        <dbReference type="Pfam" id="PF10395"/>
    </source>
</evidence>
<feature type="region of interest" description="Disordered" evidence="1">
    <location>
        <begin position="536"/>
        <end position="560"/>
    </location>
</feature>